<dbReference type="InParanoid" id="A0A0D2J620"/>
<dbReference type="AlphaFoldDB" id="A0A0D2J620"/>
<comment type="caution">
    <text evidence="2">The sequence shown here is derived from an EMBL/GenBank/DDBJ whole genome shotgun (WGS) entry which is preliminary data.</text>
</comment>
<accession>A0A0D2J620</accession>
<evidence type="ECO:0000256" key="1">
    <source>
        <dbReference type="SAM" id="MobiDB-lite"/>
    </source>
</evidence>
<gene>
    <name evidence="2" type="ORF">X474_13770</name>
</gene>
<evidence type="ECO:0000313" key="3">
    <source>
        <dbReference type="Proteomes" id="UP000032233"/>
    </source>
</evidence>
<protein>
    <submittedName>
        <fullName evidence="2">Uncharacterized protein</fullName>
    </submittedName>
</protein>
<dbReference type="RefSeq" id="WP_044349252.1">
    <property type="nucleotide sequence ID" value="NZ_AZAC01000015.1"/>
</dbReference>
<name>A0A0D2J620_9BACT</name>
<feature type="compositionally biased region" description="Polar residues" evidence="1">
    <location>
        <begin position="93"/>
        <end position="109"/>
    </location>
</feature>
<proteinExistence type="predicted"/>
<feature type="region of interest" description="Disordered" evidence="1">
    <location>
        <begin position="53"/>
        <end position="76"/>
    </location>
</feature>
<feature type="region of interest" description="Disordered" evidence="1">
    <location>
        <begin position="89"/>
        <end position="132"/>
    </location>
</feature>
<evidence type="ECO:0000313" key="2">
    <source>
        <dbReference type="EMBL" id="KIX13549.1"/>
    </source>
</evidence>
<organism evidence="2 3">
    <name type="scientific">Dethiosulfatarculus sandiegensis</name>
    <dbReference type="NCBI Taxonomy" id="1429043"/>
    <lineage>
        <taxon>Bacteria</taxon>
        <taxon>Pseudomonadati</taxon>
        <taxon>Thermodesulfobacteriota</taxon>
        <taxon>Desulfarculia</taxon>
        <taxon>Desulfarculales</taxon>
        <taxon>Desulfarculaceae</taxon>
        <taxon>Dethiosulfatarculus</taxon>
    </lineage>
</organism>
<keyword evidence="3" id="KW-1185">Reference proteome</keyword>
<sequence>MRLLQFDAGQTATAKNEPAKPDSGSNDSGLTVTSHSISLRAGFISLDFNWSHTETNQKSPKEPVSASLPSSAGHRVSALRRRAELAALLDPSPSVTRQKNVSRQNSPQNIEFKDSTEADDSQGQPGNGPLAGRCFIV</sequence>
<reference evidence="2 3" key="1">
    <citation type="submission" date="2013-11" db="EMBL/GenBank/DDBJ databases">
        <title>Metagenomic analysis of a methanogenic consortium involved in long chain n-alkane degradation.</title>
        <authorList>
            <person name="Davidova I.A."/>
            <person name="Callaghan A.V."/>
            <person name="Wawrik B."/>
            <person name="Pruitt S."/>
            <person name="Marks C."/>
            <person name="Duncan K.E."/>
            <person name="Suflita J.M."/>
        </authorList>
    </citation>
    <scope>NUCLEOTIDE SEQUENCE [LARGE SCALE GENOMIC DNA]</scope>
    <source>
        <strain evidence="2 3">SPR</strain>
    </source>
</reference>
<dbReference type="Proteomes" id="UP000032233">
    <property type="component" value="Unassembled WGS sequence"/>
</dbReference>
<dbReference type="PATRIC" id="fig|1429043.3.peg.2922"/>
<dbReference type="EMBL" id="AZAC01000015">
    <property type="protein sequence ID" value="KIX13549.1"/>
    <property type="molecule type" value="Genomic_DNA"/>
</dbReference>
<feature type="region of interest" description="Disordered" evidence="1">
    <location>
        <begin position="1"/>
        <end position="32"/>
    </location>
</feature>
<feature type="compositionally biased region" description="Polar residues" evidence="1">
    <location>
        <begin position="23"/>
        <end position="32"/>
    </location>
</feature>